<dbReference type="AlphaFoldDB" id="A0ABD5SI29"/>
<keyword evidence="2" id="KW-1185">Reference proteome</keyword>
<keyword evidence="1" id="KW-0808">Transferase</keyword>
<dbReference type="Proteomes" id="UP001596442">
    <property type="component" value="Unassembled WGS sequence"/>
</dbReference>
<comment type="caution">
    <text evidence="1">The sequence shown here is derived from an EMBL/GenBank/DDBJ whole genome shotgun (WGS) entry which is preliminary data.</text>
</comment>
<feature type="non-terminal residue" evidence="1">
    <location>
        <position position="53"/>
    </location>
</feature>
<evidence type="ECO:0000313" key="2">
    <source>
        <dbReference type="Proteomes" id="UP001596442"/>
    </source>
</evidence>
<proteinExistence type="predicted"/>
<gene>
    <name evidence="1" type="ORF">ACFQEU_15725</name>
</gene>
<accession>A0ABD5SI29</accession>
<name>A0ABD5SI29_9EURY</name>
<organism evidence="1 2">
    <name type="scientific">Halorubrum tibetense</name>
    <dbReference type="NCBI Taxonomy" id="175631"/>
    <lineage>
        <taxon>Archaea</taxon>
        <taxon>Methanobacteriati</taxon>
        <taxon>Methanobacteriota</taxon>
        <taxon>Stenosarchaea group</taxon>
        <taxon>Halobacteria</taxon>
        <taxon>Halobacteriales</taxon>
        <taxon>Haloferacaceae</taxon>
        <taxon>Halorubrum</taxon>
    </lineage>
</organism>
<dbReference type="EMBL" id="JBHSWW010000416">
    <property type="protein sequence ID" value="MFC6754893.1"/>
    <property type="molecule type" value="Genomic_DNA"/>
</dbReference>
<keyword evidence="1" id="KW-0489">Methyltransferase</keyword>
<dbReference type="GO" id="GO:0008168">
    <property type="term" value="F:methyltransferase activity"/>
    <property type="evidence" value="ECO:0007669"/>
    <property type="project" value="UniProtKB-KW"/>
</dbReference>
<evidence type="ECO:0000313" key="1">
    <source>
        <dbReference type="EMBL" id="MFC6754893.1"/>
    </source>
</evidence>
<protein>
    <submittedName>
        <fullName evidence="1">Methyltransferase type 11</fullName>
    </submittedName>
</protein>
<dbReference type="GO" id="GO:0032259">
    <property type="term" value="P:methylation"/>
    <property type="evidence" value="ECO:0007669"/>
    <property type="project" value="UniProtKB-KW"/>
</dbReference>
<sequence>MHGVGDVRFFDRVAPLYDRVMPAADGSVLAAGLDRAERPIDRLLDVGGGSGRA</sequence>
<reference evidence="1 2" key="1">
    <citation type="journal article" date="2019" name="Int. J. Syst. Evol. Microbiol.">
        <title>The Global Catalogue of Microorganisms (GCM) 10K type strain sequencing project: providing services to taxonomists for standard genome sequencing and annotation.</title>
        <authorList>
            <consortium name="The Broad Institute Genomics Platform"/>
            <consortium name="The Broad Institute Genome Sequencing Center for Infectious Disease"/>
            <person name="Wu L."/>
            <person name="Ma J."/>
        </authorList>
    </citation>
    <scope>NUCLEOTIDE SEQUENCE [LARGE SCALE GENOMIC DNA]</scope>
    <source>
        <strain evidence="1 2">CGMCC 1.3239</strain>
    </source>
</reference>